<dbReference type="InterPro" id="IPR038770">
    <property type="entry name" value="Na+/solute_symporter_sf"/>
</dbReference>
<evidence type="ECO:0000256" key="6">
    <source>
        <dbReference type="SAM" id="MobiDB-lite"/>
    </source>
</evidence>
<evidence type="ECO:0000256" key="7">
    <source>
        <dbReference type="SAM" id="Phobius"/>
    </source>
</evidence>
<keyword evidence="3 7" id="KW-0812">Transmembrane</keyword>
<comment type="subcellular location">
    <subcellularLocation>
        <location evidence="1">Membrane</location>
        <topology evidence="1">Multi-pass membrane protein</topology>
    </subcellularLocation>
</comment>
<dbReference type="PANTHER" id="PTHR10361:SF28">
    <property type="entry name" value="P3 PROTEIN-RELATED"/>
    <property type="match status" value="1"/>
</dbReference>
<evidence type="ECO:0000256" key="2">
    <source>
        <dbReference type="ARBA" id="ARBA00006528"/>
    </source>
</evidence>
<feature type="region of interest" description="Disordered" evidence="6">
    <location>
        <begin position="320"/>
        <end position="343"/>
    </location>
</feature>
<gene>
    <name evidence="8" type="ORF">SEMRO_4_G003710.1</name>
</gene>
<feature type="transmembrane region" description="Helical" evidence="7">
    <location>
        <begin position="271"/>
        <end position="289"/>
    </location>
</feature>
<feature type="transmembrane region" description="Helical" evidence="7">
    <location>
        <begin position="238"/>
        <end position="259"/>
    </location>
</feature>
<dbReference type="Proteomes" id="UP001153069">
    <property type="component" value="Unassembled WGS sequence"/>
</dbReference>
<dbReference type="GO" id="GO:0016020">
    <property type="term" value="C:membrane"/>
    <property type="evidence" value="ECO:0007669"/>
    <property type="project" value="UniProtKB-SubCell"/>
</dbReference>
<feature type="transmembrane region" description="Helical" evidence="7">
    <location>
        <begin position="204"/>
        <end position="226"/>
    </location>
</feature>
<comment type="similarity">
    <text evidence="2">Belongs to the bile acid:sodium symporter (BASS) (TC 2.A.28) family.</text>
</comment>
<evidence type="ECO:0000313" key="9">
    <source>
        <dbReference type="Proteomes" id="UP001153069"/>
    </source>
</evidence>
<dbReference type="InterPro" id="IPR004710">
    <property type="entry name" value="Bilac:Na_transpt"/>
</dbReference>
<dbReference type="AlphaFoldDB" id="A0A9N8D901"/>
<reference evidence="8" key="1">
    <citation type="submission" date="2020-06" db="EMBL/GenBank/DDBJ databases">
        <authorList>
            <consortium name="Plant Systems Biology data submission"/>
        </authorList>
    </citation>
    <scope>NUCLEOTIDE SEQUENCE</scope>
    <source>
        <strain evidence="8">D6</strain>
    </source>
</reference>
<feature type="compositionally biased region" description="Low complexity" evidence="6">
    <location>
        <begin position="333"/>
        <end position="343"/>
    </location>
</feature>
<evidence type="ECO:0000256" key="1">
    <source>
        <dbReference type="ARBA" id="ARBA00004141"/>
    </source>
</evidence>
<feature type="transmembrane region" description="Helical" evidence="7">
    <location>
        <begin position="6"/>
        <end position="30"/>
    </location>
</feature>
<keyword evidence="9" id="KW-1185">Reference proteome</keyword>
<sequence length="363" mass="39288">MTTSTEILAAISGNVLLFALVYGMSATVDIDNLREQLGNRNALMTGVFCQFFLLPALGFIVVKAFRLQHTLGIPLLVVTSSPGGSYSNWWCSIFNADLALSVTMTAVSTILSVIFLPLNLALYTRFSFDDDVIGNIDWVALFLSISVVVAAIFLGLLSSYMIRTIVFRRGANILGNVAGVGLMLFSATVANTGEGDSKIWERHWSFYVAVSLPCALGLLIANIIAYVRKLKPAERVTVAIECCYQNVGLSSSLALTMFSGTELNEAMGVPFFFAVSEIVFISTYCLVAWKLGWTKAPKDANLCAVICRSYEVTNQKKQVSSPRSVSSKTNDAVTTLSVDDSSSLDLDQVKTKPAKDGNVEVSV</sequence>
<feature type="transmembrane region" description="Helical" evidence="7">
    <location>
        <begin position="42"/>
        <end position="65"/>
    </location>
</feature>
<feature type="transmembrane region" description="Helical" evidence="7">
    <location>
        <begin position="138"/>
        <end position="161"/>
    </location>
</feature>
<dbReference type="PANTHER" id="PTHR10361">
    <property type="entry name" value="SODIUM-BILE ACID COTRANSPORTER"/>
    <property type="match status" value="1"/>
</dbReference>
<evidence type="ECO:0000256" key="4">
    <source>
        <dbReference type="ARBA" id="ARBA00022989"/>
    </source>
</evidence>
<dbReference type="InterPro" id="IPR002657">
    <property type="entry name" value="BilAc:Na_symport/Acr3"/>
</dbReference>
<evidence type="ECO:0000313" key="8">
    <source>
        <dbReference type="EMBL" id="CAB9496396.1"/>
    </source>
</evidence>
<evidence type="ECO:0000256" key="5">
    <source>
        <dbReference type="ARBA" id="ARBA00023136"/>
    </source>
</evidence>
<organism evidence="8 9">
    <name type="scientific">Seminavis robusta</name>
    <dbReference type="NCBI Taxonomy" id="568900"/>
    <lineage>
        <taxon>Eukaryota</taxon>
        <taxon>Sar</taxon>
        <taxon>Stramenopiles</taxon>
        <taxon>Ochrophyta</taxon>
        <taxon>Bacillariophyta</taxon>
        <taxon>Bacillariophyceae</taxon>
        <taxon>Bacillariophycidae</taxon>
        <taxon>Naviculales</taxon>
        <taxon>Naviculaceae</taxon>
        <taxon>Seminavis</taxon>
    </lineage>
</organism>
<protein>
    <submittedName>
        <fullName evidence="8">Ileal sodium/bile acid cotransporter</fullName>
    </submittedName>
</protein>
<feature type="compositionally biased region" description="Polar residues" evidence="6">
    <location>
        <begin position="320"/>
        <end position="332"/>
    </location>
</feature>
<evidence type="ECO:0000256" key="3">
    <source>
        <dbReference type="ARBA" id="ARBA00022692"/>
    </source>
</evidence>
<accession>A0A9N8D901</accession>
<dbReference type="EMBL" id="CAICTM010000004">
    <property type="protein sequence ID" value="CAB9496396.1"/>
    <property type="molecule type" value="Genomic_DNA"/>
</dbReference>
<feature type="transmembrane region" description="Helical" evidence="7">
    <location>
        <begin position="173"/>
        <end position="192"/>
    </location>
</feature>
<keyword evidence="4 7" id="KW-1133">Transmembrane helix</keyword>
<name>A0A9N8D901_9STRA</name>
<proteinExistence type="inferred from homology"/>
<dbReference type="Pfam" id="PF01758">
    <property type="entry name" value="SBF"/>
    <property type="match status" value="1"/>
</dbReference>
<dbReference type="OrthoDB" id="203097at2759"/>
<feature type="transmembrane region" description="Helical" evidence="7">
    <location>
        <begin position="98"/>
        <end position="118"/>
    </location>
</feature>
<dbReference type="Gene3D" id="1.20.1530.20">
    <property type="match status" value="1"/>
</dbReference>
<keyword evidence="5 7" id="KW-0472">Membrane</keyword>
<comment type="caution">
    <text evidence="8">The sequence shown here is derived from an EMBL/GenBank/DDBJ whole genome shotgun (WGS) entry which is preliminary data.</text>
</comment>